<feature type="transmembrane region" description="Helical" evidence="9">
    <location>
        <begin position="46"/>
        <end position="67"/>
    </location>
</feature>
<dbReference type="EMBL" id="FYEX01000001">
    <property type="protein sequence ID" value="SNC60321.1"/>
    <property type="molecule type" value="Genomic_DNA"/>
</dbReference>
<dbReference type="GO" id="GO:0005886">
    <property type="term" value="C:plasma membrane"/>
    <property type="evidence" value="ECO:0007669"/>
    <property type="project" value="UniProtKB-SubCell"/>
</dbReference>
<accession>A0A212T3A7</accession>
<comment type="similarity">
    <text evidence="8 9">Belongs to the TRAP transporter small permease family.</text>
</comment>
<evidence type="ECO:0000256" key="8">
    <source>
        <dbReference type="ARBA" id="ARBA00038436"/>
    </source>
</evidence>
<comment type="function">
    <text evidence="9">Part of the tripartite ATP-independent periplasmic (TRAP) transport system.</text>
</comment>
<protein>
    <recommendedName>
        <fullName evidence="9">TRAP transporter small permease protein</fullName>
    </recommendedName>
</protein>
<sequence>MQKFLLSIDNLSTKLGHFSAYSIAVLTAVICWEVGSRYFFNSPHDWVFDVTYMLYGVLFMMAGAYTLSKNGHVRGDVLYGFFTPRTQAILDLALYIIFFIPGIVALVYAGISFASESIAINEHTTQTANGPPIWPFKMIIPIAGGLLLLQGFVEIIRCILCIRDGEWPKREEDVEEVDVDKLKAMVSHEDDKKGA</sequence>
<feature type="domain" description="Tripartite ATP-independent periplasmic transporters DctQ component" evidence="10">
    <location>
        <begin position="26"/>
        <end position="159"/>
    </location>
</feature>
<dbReference type="PANTHER" id="PTHR35011">
    <property type="entry name" value="2,3-DIKETO-L-GULONATE TRAP TRANSPORTER SMALL PERMEASE PROTEIN YIAM"/>
    <property type="match status" value="1"/>
</dbReference>
<dbReference type="InterPro" id="IPR055348">
    <property type="entry name" value="DctQ"/>
</dbReference>
<keyword evidence="5 9" id="KW-0812">Transmembrane</keyword>
<evidence type="ECO:0000313" key="11">
    <source>
        <dbReference type="EMBL" id="SNC60321.1"/>
    </source>
</evidence>
<evidence type="ECO:0000256" key="2">
    <source>
        <dbReference type="ARBA" id="ARBA00022448"/>
    </source>
</evidence>
<evidence type="ECO:0000256" key="3">
    <source>
        <dbReference type="ARBA" id="ARBA00022475"/>
    </source>
</evidence>
<gene>
    <name evidence="11" type="ORF">SAMN06295916_0253</name>
</gene>
<feature type="transmembrane region" description="Helical" evidence="9">
    <location>
        <begin position="88"/>
        <end position="111"/>
    </location>
</feature>
<keyword evidence="4 9" id="KW-0997">Cell inner membrane</keyword>
<dbReference type="AlphaFoldDB" id="A0A212T3A7"/>
<keyword evidence="7 9" id="KW-0472">Membrane</keyword>
<organism evidence="11 12">
    <name type="scientific">Polynucleobacter victoriensis</name>
    <dbReference type="NCBI Taxonomy" id="2049319"/>
    <lineage>
        <taxon>Bacteria</taxon>
        <taxon>Pseudomonadati</taxon>
        <taxon>Pseudomonadota</taxon>
        <taxon>Betaproteobacteria</taxon>
        <taxon>Burkholderiales</taxon>
        <taxon>Burkholderiaceae</taxon>
        <taxon>Polynucleobacter</taxon>
    </lineage>
</organism>
<evidence type="ECO:0000256" key="1">
    <source>
        <dbReference type="ARBA" id="ARBA00004429"/>
    </source>
</evidence>
<dbReference type="Proteomes" id="UP000197215">
    <property type="component" value="Unassembled WGS sequence"/>
</dbReference>
<evidence type="ECO:0000256" key="9">
    <source>
        <dbReference type="RuleBase" id="RU369079"/>
    </source>
</evidence>
<proteinExistence type="inferred from homology"/>
<keyword evidence="3" id="KW-1003">Cell membrane</keyword>
<feature type="transmembrane region" description="Helical" evidence="9">
    <location>
        <begin position="138"/>
        <end position="160"/>
    </location>
</feature>
<evidence type="ECO:0000259" key="10">
    <source>
        <dbReference type="Pfam" id="PF04290"/>
    </source>
</evidence>
<dbReference type="GO" id="GO:0022857">
    <property type="term" value="F:transmembrane transporter activity"/>
    <property type="evidence" value="ECO:0007669"/>
    <property type="project" value="UniProtKB-UniRule"/>
</dbReference>
<evidence type="ECO:0000256" key="5">
    <source>
        <dbReference type="ARBA" id="ARBA00022692"/>
    </source>
</evidence>
<comment type="subcellular location">
    <subcellularLocation>
        <location evidence="1 9">Cell inner membrane</location>
        <topology evidence="1 9">Multi-pass membrane protein</topology>
    </subcellularLocation>
</comment>
<keyword evidence="12" id="KW-1185">Reference proteome</keyword>
<dbReference type="Pfam" id="PF04290">
    <property type="entry name" value="DctQ"/>
    <property type="match status" value="1"/>
</dbReference>
<evidence type="ECO:0000256" key="6">
    <source>
        <dbReference type="ARBA" id="ARBA00022989"/>
    </source>
</evidence>
<keyword evidence="6 9" id="KW-1133">Transmembrane helix</keyword>
<keyword evidence="2 9" id="KW-0813">Transport</keyword>
<evidence type="ECO:0000256" key="7">
    <source>
        <dbReference type="ARBA" id="ARBA00023136"/>
    </source>
</evidence>
<feature type="transmembrane region" description="Helical" evidence="9">
    <location>
        <begin position="20"/>
        <end position="40"/>
    </location>
</feature>
<dbReference type="PANTHER" id="PTHR35011:SF4">
    <property type="entry name" value="SLL1102 PROTEIN"/>
    <property type="match status" value="1"/>
</dbReference>
<evidence type="ECO:0000313" key="12">
    <source>
        <dbReference type="Proteomes" id="UP000197215"/>
    </source>
</evidence>
<comment type="subunit">
    <text evidence="9">The complex comprises the extracytoplasmic solute receptor protein and the two transmembrane proteins.</text>
</comment>
<dbReference type="OrthoDB" id="8559033at2"/>
<name>A0A212T3A7_9BURK</name>
<reference evidence="11 12" key="1">
    <citation type="submission" date="2017-06" db="EMBL/GenBank/DDBJ databases">
        <authorList>
            <person name="Kim H.J."/>
            <person name="Triplett B.A."/>
        </authorList>
    </citation>
    <scope>NUCLEOTIDE SEQUENCE [LARGE SCALE GENOMIC DNA]</scope>
    <source>
        <strain evidence="11 12">MWH-VicM1</strain>
    </source>
</reference>
<evidence type="ECO:0000256" key="4">
    <source>
        <dbReference type="ARBA" id="ARBA00022519"/>
    </source>
</evidence>
<dbReference type="InterPro" id="IPR007387">
    <property type="entry name" value="TRAP_DctQ"/>
</dbReference>
<dbReference type="RefSeq" id="WP_088812101.1">
    <property type="nucleotide sequence ID" value="NZ_FYEX01000001.1"/>
</dbReference>